<protein>
    <submittedName>
        <fullName evidence="2">Uncharacterized protein</fullName>
    </submittedName>
</protein>
<dbReference type="PROSITE" id="PS51367">
    <property type="entry name" value="THAUMATIN_2"/>
    <property type="match status" value="1"/>
</dbReference>
<keyword evidence="3" id="KW-1185">Reference proteome</keyword>
<keyword evidence="1" id="KW-1015">Disulfide bond</keyword>
<reference evidence="2 3" key="1">
    <citation type="submission" date="2023-03" db="EMBL/GenBank/DDBJ databases">
        <title>Genome insight into feeding habits of ladybird beetles.</title>
        <authorList>
            <person name="Li H.-S."/>
            <person name="Huang Y.-H."/>
            <person name="Pang H."/>
        </authorList>
    </citation>
    <scope>NUCLEOTIDE SEQUENCE [LARGE SCALE GENOMIC DNA]</scope>
    <source>
        <strain evidence="2">SYSU_2023b</strain>
        <tissue evidence="2">Whole body</tissue>
    </source>
</reference>
<organism evidence="2 3">
    <name type="scientific">Henosepilachna vigintioctopunctata</name>
    <dbReference type="NCBI Taxonomy" id="420089"/>
    <lineage>
        <taxon>Eukaryota</taxon>
        <taxon>Metazoa</taxon>
        <taxon>Ecdysozoa</taxon>
        <taxon>Arthropoda</taxon>
        <taxon>Hexapoda</taxon>
        <taxon>Insecta</taxon>
        <taxon>Pterygota</taxon>
        <taxon>Neoptera</taxon>
        <taxon>Endopterygota</taxon>
        <taxon>Coleoptera</taxon>
        <taxon>Polyphaga</taxon>
        <taxon>Cucujiformia</taxon>
        <taxon>Coccinelloidea</taxon>
        <taxon>Coccinellidae</taxon>
        <taxon>Epilachninae</taxon>
        <taxon>Epilachnini</taxon>
        <taxon>Henosepilachna</taxon>
    </lineage>
</organism>
<dbReference type="PIRSF" id="PIRSF002703">
    <property type="entry name" value="Thaumatin"/>
    <property type="match status" value="1"/>
</dbReference>
<dbReference type="InterPro" id="IPR037176">
    <property type="entry name" value="Osmotin/thaumatin-like_sf"/>
</dbReference>
<dbReference type="Pfam" id="PF00314">
    <property type="entry name" value="Thaumatin"/>
    <property type="match status" value="1"/>
</dbReference>
<dbReference type="SUPFAM" id="SSF49870">
    <property type="entry name" value="Osmotin, thaumatin-like protein"/>
    <property type="match status" value="1"/>
</dbReference>
<evidence type="ECO:0000313" key="3">
    <source>
        <dbReference type="Proteomes" id="UP001431783"/>
    </source>
</evidence>
<evidence type="ECO:0000313" key="2">
    <source>
        <dbReference type="EMBL" id="KAK9874694.1"/>
    </source>
</evidence>
<name>A0AAW1U5P4_9CUCU</name>
<feature type="disulfide bond" evidence="1">
    <location>
        <begin position="28"/>
        <end position="44"/>
    </location>
</feature>
<dbReference type="InterPro" id="IPR001938">
    <property type="entry name" value="Thaumatin"/>
</dbReference>
<sequence>MTPVGGQGDGSRYSCKKAGCNTYINDRCPKELQLKKKNGQVIGCKSACLAFNTDGYCCRGAHRTPQTCKSSNWPKNYPAQFKKWCPDAYSYAYDDHKSTFTCKNAQKYLIQFG</sequence>
<dbReference type="PANTHER" id="PTHR31013:SF12">
    <property type="entry name" value="PATHOGENESIS-RELATED PROTEIN 5-LIKE"/>
    <property type="match status" value="1"/>
</dbReference>
<dbReference type="EMBL" id="JARQZJ010000032">
    <property type="protein sequence ID" value="KAK9874694.1"/>
    <property type="molecule type" value="Genomic_DNA"/>
</dbReference>
<feature type="disulfide bond" evidence="1">
    <location>
        <begin position="20"/>
        <end position="85"/>
    </location>
</feature>
<dbReference type="Gene3D" id="2.60.110.10">
    <property type="entry name" value="Thaumatin"/>
    <property type="match status" value="1"/>
</dbReference>
<dbReference type="AlphaFoldDB" id="A0AAW1U5P4"/>
<dbReference type="PANTHER" id="PTHR31013">
    <property type="entry name" value="THAUMATIN FAMILY PROTEIN-RELATED"/>
    <property type="match status" value="1"/>
</dbReference>
<dbReference type="Proteomes" id="UP001431783">
    <property type="component" value="Unassembled WGS sequence"/>
</dbReference>
<gene>
    <name evidence="2" type="ORF">WA026_005514</name>
</gene>
<proteinExistence type="predicted"/>
<dbReference type="SMART" id="SM00205">
    <property type="entry name" value="THN"/>
    <property type="match status" value="1"/>
</dbReference>
<feature type="disulfide bond" evidence="1">
    <location>
        <begin position="15"/>
        <end position="102"/>
    </location>
</feature>
<accession>A0AAW1U5P4</accession>
<comment type="caution">
    <text evidence="2">The sequence shown here is derived from an EMBL/GenBank/DDBJ whole genome shotgun (WGS) entry which is preliminary data.</text>
</comment>
<evidence type="ECO:0000256" key="1">
    <source>
        <dbReference type="PIRSR" id="PIRSR002703-1"/>
    </source>
</evidence>
<feature type="disulfide bond" evidence="1">
    <location>
        <begin position="58"/>
        <end position="68"/>
    </location>
</feature>
<feature type="disulfide bond" evidence="1">
    <location>
        <begin position="48"/>
        <end position="57"/>
    </location>
</feature>